<dbReference type="InterPro" id="IPR050297">
    <property type="entry name" value="LipidA_mod_glycosyltrf_83"/>
</dbReference>
<feature type="transmembrane region" description="Helical" evidence="8">
    <location>
        <begin position="78"/>
        <end position="103"/>
    </location>
</feature>
<evidence type="ECO:0000256" key="2">
    <source>
        <dbReference type="ARBA" id="ARBA00022475"/>
    </source>
</evidence>
<organism evidence="9 10">
    <name type="scientific">Clostridium boliviensis</name>
    <dbReference type="NCBI Taxonomy" id="318465"/>
    <lineage>
        <taxon>Bacteria</taxon>
        <taxon>Bacillati</taxon>
        <taxon>Bacillota</taxon>
        <taxon>Clostridia</taxon>
        <taxon>Eubacteriales</taxon>
        <taxon>Clostridiaceae</taxon>
        <taxon>Clostridium</taxon>
    </lineage>
</organism>
<feature type="transmembrane region" description="Helical" evidence="8">
    <location>
        <begin position="447"/>
        <end position="464"/>
    </location>
</feature>
<feature type="transmembrane region" description="Helical" evidence="8">
    <location>
        <begin position="168"/>
        <end position="185"/>
    </location>
</feature>
<evidence type="ECO:0008006" key="11">
    <source>
        <dbReference type="Google" id="ProtNLM"/>
    </source>
</evidence>
<dbReference type="Proteomes" id="UP001276854">
    <property type="component" value="Unassembled WGS sequence"/>
</dbReference>
<keyword evidence="7 8" id="KW-0472">Membrane</keyword>
<evidence type="ECO:0000256" key="6">
    <source>
        <dbReference type="ARBA" id="ARBA00022989"/>
    </source>
</evidence>
<gene>
    <name evidence="9" type="ORF">RZO55_19450</name>
</gene>
<evidence type="ECO:0000256" key="1">
    <source>
        <dbReference type="ARBA" id="ARBA00004651"/>
    </source>
</evidence>
<evidence type="ECO:0000313" key="9">
    <source>
        <dbReference type="EMBL" id="MDW2799754.1"/>
    </source>
</evidence>
<keyword evidence="3" id="KW-0328">Glycosyltransferase</keyword>
<feature type="transmembrane region" description="Helical" evidence="8">
    <location>
        <begin position="494"/>
        <end position="521"/>
    </location>
</feature>
<accession>A0ABU4GQ61</accession>
<dbReference type="PANTHER" id="PTHR33908:SF11">
    <property type="entry name" value="MEMBRANE PROTEIN"/>
    <property type="match status" value="1"/>
</dbReference>
<evidence type="ECO:0000313" key="10">
    <source>
        <dbReference type="Proteomes" id="UP001276854"/>
    </source>
</evidence>
<keyword evidence="2" id="KW-1003">Cell membrane</keyword>
<name>A0ABU4GQ61_9CLOT</name>
<keyword evidence="5 8" id="KW-0812">Transmembrane</keyword>
<evidence type="ECO:0000256" key="7">
    <source>
        <dbReference type="ARBA" id="ARBA00023136"/>
    </source>
</evidence>
<dbReference type="PANTHER" id="PTHR33908">
    <property type="entry name" value="MANNOSYLTRANSFERASE YKCB-RELATED"/>
    <property type="match status" value="1"/>
</dbReference>
<feature type="transmembrane region" description="Helical" evidence="8">
    <location>
        <begin position="7"/>
        <end position="25"/>
    </location>
</feature>
<proteinExistence type="predicted"/>
<keyword evidence="6 8" id="KW-1133">Transmembrane helix</keyword>
<feature type="transmembrane region" description="Helical" evidence="8">
    <location>
        <begin position="192"/>
        <end position="212"/>
    </location>
</feature>
<feature type="transmembrane region" description="Helical" evidence="8">
    <location>
        <begin position="248"/>
        <end position="281"/>
    </location>
</feature>
<evidence type="ECO:0000256" key="8">
    <source>
        <dbReference type="SAM" id="Phobius"/>
    </source>
</evidence>
<dbReference type="EMBL" id="JAWONS010000280">
    <property type="protein sequence ID" value="MDW2799754.1"/>
    <property type="molecule type" value="Genomic_DNA"/>
</dbReference>
<feature type="transmembrane region" description="Helical" evidence="8">
    <location>
        <begin position="310"/>
        <end position="331"/>
    </location>
</feature>
<keyword evidence="4" id="KW-0808">Transferase</keyword>
<comment type="caution">
    <text evidence="9">The sequence shown here is derived from an EMBL/GenBank/DDBJ whole genome shotgun (WGS) entry which is preliminary data.</text>
</comment>
<sequence>MKLEKNWFYSFCIALSVVGIAYILITGVSEMQGNQEYPYAMKGMLILIFFLAWVGVHFLALLSARLGIKEKLSKKSKLIFGLETVYVLLILIFAFIMRVAVIIELPMKPASDYKTYYEIAVMMKKGILQEKGEGYCNYIAMFPHIAGYCYILKNIFVLFGTSVWNGQMANVFFSLGTVFFVYRIARKLGGKIAGIVALTGSAFWPSQILYINMLAAEYSFSFFLFLSVLLFLHLVMDYDSTTKNGISGILLHILLGCLIAITAAIRPMALILLIAILLFLIPQKMSLPGIPINSISIWVRFLAKGWLRGLLILASYMVVSGIITTDIELLINKSVPSFSQSFGYNLLVGLNNDASGGWNEEDSKFLYDNLERTGSPIEAQTACRDEAFQRLVSNPNMLFNLFIKKYELLWGNDNYGSDWNLAFLKEQNELTQTRADFLYKVKSENQIVYLVFILFSFLTLIYLLKKQANGVYVLILIYLGTAAMHLMVESQNRYHFHAIPVLIILGSVGVAFIFDNAIIFVESSDVERQRKEKQMIRQEAVLKKFEMEEHKAIEERYKNMTNSFDMKSAITNGNVTVTVSEIYAKSNNEENSNDIVYVAPAMPAPATPEPAPAATGNKAIEPPDVEQNVGIIDQEEQKSNNLDKVADKKESENKMADESLLSLILELEEIAETGKIVKKPKDKIQHKNSDGGLEEILDKIREIEKRQDNMLEGFTIIKHDIEHVKRIAADLDQREKEDNV</sequence>
<evidence type="ECO:0000256" key="5">
    <source>
        <dbReference type="ARBA" id="ARBA00022692"/>
    </source>
</evidence>
<protein>
    <recommendedName>
        <fullName evidence="11">Glycosyltransferase RgtA/B/C/D-like domain-containing protein</fullName>
    </recommendedName>
</protein>
<feature type="transmembrane region" description="Helical" evidence="8">
    <location>
        <begin position="218"/>
        <end position="236"/>
    </location>
</feature>
<evidence type="ECO:0000256" key="4">
    <source>
        <dbReference type="ARBA" id="ARBA00022679"/>
    </source>
</evidence>
<reference evidence="9 10" key="1">
    <citation type="submission" date="2023-10" db="EMBL/GenBank/DDBJ databases">
        <title>A novel Glycoside Hydrolase 43-Like Enzyme from Clostrdium boliviensis is an Endo-xylanase, and a Candidate for Xylooligosaccharides Production from Different Xylan Substrates.</title>
        <authorList>
            <person name="Alvarez M.T."/>
            <person name="Rocabado-Villegas L.R."/>
            <person name="Salas-Veizaga D.M."/>
            <person name="Linares-Pasten J.A."/>
            <person name="Gudmundsdottir E.E."/>
            <person name="Hreggvidsson G.O."/>
            <person name="Adlercreutz P."/>
            <person name="Nordberg Karlsson E."/>
        </authorList>
    </citation>
    <scope>NUCLEOTIDE SEQUENCE [LARGE SCALE GENOMIC DNA]</scope>
    <source>
        <strain evidence="9 10">E-1</strain>
    </source>
</reference>
<evidence type="ECO:0000256" key="3">
    <source>
        <dbReference type="ARBA" id="ARBA00022676"/>
    </source>
</evidence>
<keyword evidence="10" id="KW-1185">Reference proteome</keyword>
<feature type="transmembrane region" description="Helical" evidence="8">
    <location>
        <begin position="471"/>
        <end position="488"/>
    </location>
</feature>
<comment type="subcellular location">
    <subcellularLocation>
        <location evidence="1">Cell membrane</location>
        <topology evidence="1">Multi-pass membrane protein</topology>
    </subcellularLocation>
</comment>
<feature type="transmembrane region" description="Helical" evidence="8">
    <location>
        <begin position="45"/>
        <end position="66"/>
    </location>
</feature>